<dbReference type="STRING" id="1447883.A0A2B7WEB1"/>
<feature type="compositionally biased region" description="Basic residues" evidence="1">
    <location>
        <begin position="529"/>
        <end position="545"/>
    </location>
</feature>
<feature type="compositionally biased region" description="Gly residues" evidence="1">
    <location>
        <begin position="249"/>
        <end position="260"/>
    </location>
</feature>
<evidence type="ECO:0000256" key="1">
    <source>
        <dbReference type="SAM" id="MobiDB-lite"/>
    </source>
</evidence>
<organism evidence="2 3">
    <name type="scientific">Polytolypa hystricis (strain UAMH7299)</name>
    <dbReference type="NCBI Taxonomy" id="1447883"/>
    <lineage>
        <taxon>Eukaryota</taxon>
        <taxon>Fungi</taxon>
        <taxon>Dikarya</taxon>
        <taxon>Ascomycota</taxon>
        <taxon>Pezizomycotina</taxon>
        <taxon>Eurotiomycetes</taxon>
        <taxon>Eurotiomycetidae</taxon>
        <taxon>Onygenales</taxon>
        <taxon>Onygenales incertae sedis</taxon>
        <taxon>Polytolypa</taxon>
    </lineage>
</organism>
<feature type="compositionally biased region" description="Basic and acidic residues" evidence="1">
    <location>
        <begin position="1"/>
        <end position="29"/>
    </location>
</feature>
<keyword evidence="3" id="KW-1185">Reference proteome</keyword>
<feature type="region of interest" description="Disordered" evidence="1">
    <location>
        <begin position="474"/>
        <end position="545"/>
    </location>
</feature>
<feature type="compositionally biased region" description="Acidic residues" evidence="1">
    <location>
        <begin position="234"/>
        <end position="248"/>
    </location>
</feature>
<feature type="non-terminal residue" evidence="2">
    <location>
        <position position="545"/>
    </location>
</feature>
<comment type="caution">
    <text evidence="2">The sequence shown here is derived from an EMBL/GenBank/DDBJ whole genome shotgun (WGS) entry which is preliminary data.</text>
</comment>
<dbReference type="EMBL" id="PDNA01000601">
    <property type="protein sequence ID" value="PGG94939.1"/>
    <property type="molecule type" value="Genomic_DNA"/>
</dbReference>
<protein>
    <submittedName>
        <fullName evidence="2">Uncharacterized protein</fullName>
    </submittedName>
</protein>
<feature type="compositionally biased region" description="Low complexity" evidence="1">
    <location>
        <begin position="168"/>
        <end position="177"/>
    </location>
</feature>
<feature type="compositionally biased region" description="Acidic residues" evidence="1">
    <location>
        <begin position="507"/>
        <end position="518"/>
    </location>
</feature>
<feature type="non-terminal residue" evidence="2">
    <location>
        <position position="1"/>
    </location>
</feature>
<evidence type="ECO:0000313" key="2">
    <source>
        <dbReference type="EMBL" id="PGG94939.1"/>
    </source>
</evidence>
<feature type="region of interest" description="Disordered" evidence="1">
    <location>
        <begin position="1"/>
        <end position="271"/>
    </location>
</feature>
<feature type="compositionally biased region" description="Basic and acidic residues" evidence="1">
    <location>
        <begin position="143"/>
        <end position="160"/>
    </location>
</feature>
<feature type="compositionally biased region" description="Acidic residues" evidence="1">
    <location>
        <begin position="185"/>
        <end position="220"/>
    </location>
</feature>
<reference evidence="2 3" key="1">
    <citation type="submission" date="2017-10" db="EMBL/GenBank/DDBJ databases">
        <title>Comparative genomics in systemic dimorphic fungi from Ajellomycetaceae.</title>
        <authorList>
            <person name="Munoz J.F."/>
            <person name="Mcewen J.G."/>
            <person name="Clay O.K."/>
            <person name="Cuomo C.A."/>
        </authorList>
    </citation>
    <scope>NUCLEOTIDE SEQUENCE [LARGE SCALE GENOMIC DNA]</scope>
    <source>
        <strain evidence="2 3">UAMH7299</strain>
    </source>
</reference>
<sequence>SKKEKPKERRSEGRGSPDKNKEKASEGSLKKKGKAKEQQLGSENSPSKKKKRAKEQLSGGASTGNREKYQPETEGSKRQEEKKPWKGKERAIDYLSDGSRPPLPVFNSLKPFWLKNDSNWGRTKDPFSWSDNESGSDGNYRGKNNESEVASHGESGRSDNENGGGNDGSINSSVGESGSHRDSGDEGEDSGDEGGDSGDEGGDSGDEGGDSGDEGGDSGDEGGGSGDEGRDSGDDGGDSGDEGVDSGDEGGGPGSAGGGFGDDDSDENSDVNGLASIRRATEDAFGTSLRRGKVAYWRGQGSGYAVLVEYGRGSNKMGRVEPSGGRVFPKVKENHIDTTSRGNIRSGPIHVPVTPRNAGRRGSRKYTEGGIKDYGLVYYRVDDEWKHNPVGPLQPAAGAWYPETYISLQWNDDVWTCEPRYCFRLIFDGTSLEADRLLYTLARIQYQKYEGARTGIVPSLPLNPTSNPHWRNTQANGGAHYRVPRAIPRLPEEDEEVEETPTKSDEEFVASDTDEYVSEAESIPPSPERRRHRRTPKRRARSVEE</sequence>
<dbReference type="OrthoDB" id="4369251at2759"/>
<accession>A0A2B7WEB1</accession>
<gene>
    <name evidence="2" type="ORF">AJ80_10082</name>
</gene>
<dbReference type="AlphaFoldDB" id="A0A2B7WEB1"/>
<name>A0A2B7WEB1_POLH7</name>
<proteinExistence type="predicted"/>
<dbReference type="Proteomes" id="UP000224634">
    <property type="component" value="Unassembled WGS sequence"/>
</dbReference>
<feature type="region of interest" description="Disordered" evidence="1">
    <location>
        <begin position="338"/>
        <end position="365"/>
    </location>
</feature>
<evidence type="ECO:0000313" key="3">
    <source>
        <dbReference type="Proteomes" id="UP000224634"/>
    </source>
</evidence>
<feature type="compositionally biased region" description="Basic and acidic residues" evidence="1">
    <location>
        <begin position="65"/>
        <end position="92"/>
    </location>
</feature>